<dbReference type="CDD" id="cd06587">
    <property type="entry name" value="VOC"/>
    <property type="match status" value="1"/>
</dbReference>
<dbReference type="InterPro" id="IPR029068">
    <property type="entry name" value="Glyas_Bleomycin-R_OHBP_Dase"/>
</dbReference>
<gene>
    <name evidence="2" type="ORF">IHE71_06690</name>
</gene>
<protein>
    <submittedName>
        <fullName evidence="2">VOC family protein</fullName>
    </submittedName>
</protein>
<dbReference type="Proteomes" id="UP000625527">
    <property type="component" value="Unassembled WGS sequence"/>
</dbReference>
<dbReference type="InterPro" id="IPR037523">
    <property type="entry name" value="VOC_core"/>
</dbReference>
<organism evidence="2 3">
    <name type="scientific">Myceligenerans pegani</name>
    <dbReference type="NCBI Taxonomy" id="2776917"/>
    <lineage>
        <taxon>Bacteria</taxon>
        <taxon>Bacillati</taxon>
        <taxon>Actinomycetota</taxon>
        <taxon>Actinomycetes</taxon>
        <taxon>Micrococcales</taxon>
        <taxon>Promicromonosporaceae</taxon>
        <taxon>Myceligenerans</taxon>
    </lineage>
</organism>
<evidence type="ECO:0000313" key="3">
    <source>
        <dbReference type="Proteomes" id="UP000625527"/>
    </source>
</evidence>
<dbReference type="Pfam" id="PF00903">
    <property type="entry name" value="Glyoxalase"/>
    <property type="match status" value="1"/>
</dbReference>
<evidence type="ECO:0000313" key="2">
    <source>
        <dbReference type="EMBL" id="MBE1875394.1"/>
    </source>
</evidence>
<dbReference type="InterPro" id="IPR004360">
    <property type="entry name" value="Glyas_Fos-R_dOase_dom"/>
</dbReference>
<keyword evidence="3" id="KW-1185">Reference proteome</keyword>
<sequence length="117" mass="12630">MTQIGSAFLPVHDTRSAADWYAKTFDLHPISREDHAAVLETGEPGRRLTLLGPASGIAVEPGLDWAPFNLVADDLAAVRDRLTEAGSKPGDVHGDDETCFWFTATDPDGNTLLVVDR</sequence>
<dbReference type="EMBL" id="JADAQT010000063">
    <property type="protein sequence ID" value="MBE1875394.1"/>
    <property type="molecule type" value="Genomic_DNA"/>
</dbReference>
<proteinExistence type="predicted"/>
<dbReference type="RefSeq" id="WP_192861971.1">
    <property type="nucleotide sequence ID" value="NZ_JADAQT010000063.1"/>
</dbReference>
<dbReference type="Gene3D" id="3.10.180.10">
    <property type="entry name" value="2,3-Dihydroxybiphenyl 1,2-Dioxygenase, domain 1"/>
    <property type="match status" value="1"/>
</dbReference>
<reference evidence="2 3" key="1">
    <citation type="submission" date="2020-10" db="EMBL/GenBank/DDBJ databases">
        <title>Myceligenerans pegani sp. nov., an endophytic actinomycete isolated from Peganum harmala L. in Xinjiang, China.</title>
        <authorList>
            <person name="Xin L."/>
        </authorList>
    </citation>
    <scope>NUCLEOTIDE SEQUENCE [LARGE SCALE GENOMIC DNA]</scope>
    <source>
        <strain evidence="2 3">TRM65318</strain>
    </source>
</reference>
<dbReference type="PROSITE" id="PS51819">
    <property type="entry name" value="VOC"/>
    <property type="match status" value="1"/>
</dbReference>
<name>A0ABR9MWU3_9MICO</name>
<comment type="caution">
    <text evidence="2">The sequence shown here is derived from an EMBL/GenBank/DDBJ whole genome shotgun (WGS) entry which is preliminary data.</text>
</comment>
<accession>A0ABR9MWU3</accession>
<dbReference type="SUPFAM" id="SSF54593">
    <property type="entry name" value="Glyoxalase/Bleomycin resistance protein/Dihydroxybiphenyl dioxygenase"/>
    <property type="match status" value="1"/>
</dbReference>
<feature type="domain" description="VOC" evidence="1">
    <location>
        <begin position="3"/>
        <end position="117"/>
    </location>
</feature>
<evidence type="ECO:0000259" key="1">
    <source>
        <dbReference type="PROSITE" id="PS51819"/>
    </source>
</evidence>